<protein>
    <submittedName>
        <fullName evidence="2">Uncharacterized protein</fullName>
    </submittedName>
</protein>
<name>A0A8H7SXN8_9HELO</name>
<evidence type="ECO:0000313" key="3">
    <source>
        <dbReference type="Proteomes" id="UP000664132"/>
    </source>
</evidence>
<gene>
    <name evidence="2" type="ORF">IFR04_015449</name>
</gene>
<reference evidence="2" key="1">
    <citation type="submission" date="2021-02" db="EMBL/GenBank/DDBJ databases">
        <title>Genome sequence Cadophora malorum strain M34.</title>
        <authorList>
            <person name="Stefanovic E."/>
            <person name="Vu D."/>
            <person name="Scully C."/>
            <person name="Dijksterhuis J."/>
            <person name="Roader J."/>
            <person name="Houbraken J."/>
        </authorList>
    </citation>
    <scope>NUCLEOTIDE SEQUENCE</scope>
    <source>
        <strain evidence="2">M34</strain>
    </source>
</reference>
<dbReference type="Proteomes" id="UP000664132">
    <property type="component" value="Unassembled WGS sequence"/>
</dbReference>
<proteinExistence type="predicted"/>
<feature type="region of interest" description="Disordered" evidence="1">
    <location>
        <begin position="96"/>
        <end position="129"/>
    </location>
</feature>
<organism evidence="2 3">
    <name type="scientific">Cadophora malorum</name>
    <dbReference type="NCBI Taxonomy" id="108018"/>
    <lineage>
        <taxon>Eukaryota</taxon>
        <taxon>Fungi</taxon>
        <taxon>Dikarya</taxon>
        <taxon>Ascomycota</taxon>
        <taxon>Pezizomycotina</taxon>
        <taxon>Leotiomycetes</taxon>
        <taxon>Helotiales</taxon>
        <taxon>Ploettnerulaceae</taxon>
        <taxon>Cadophora</taxon>
    </lineage>
</organism>
<keyword evidence="3" id="KW-1185">Reference proteome</keyword>
<feature type="compositionally biased region" description="Low complexity" evidence="1">
    <location>
        <begin position="104"/>
        <end position="125"/>
    </location>
</feature>
<evidence type="ECO:0000313" key="2">
    <source>
        <dbReference type="EMBL" id="KAG4411424.1"/>
    </source>
</evidence>
<dbReference type="AlphaFoldDB" id="A0A8H7SXN8"/>
<feature type="non-terminal residue" evidence="2">
    <location>
        <position position="232"/>
    </location>
</feature>
<sequence length="232" mass="25503">MGDVEAQMLDASEANLIMDLQSSTFLPGDSQPRRRGGRFVPLKTTLETRSNEKIGKVYVTGVPAKLASTVLNLIRKLIPDDGGLDLQHLRRFAKPKDLPPHTHALLTTPSPSPSTLTSPSASATPPSTPELFLICGPTSSITSPSLLTSLSPILPTIHLYEVDVPMLAPTSQEQALTWSTRYWPTVYKKSNPFGPHPSILERAEEEMRGEEEVVRYMEIAERVAEESFKSGR</sequence>
<dbReference type="EMBL" id="JAFJYH010000479">
    <property type="protein sequence ID" value="KAG4411424.1"/>
    <property type="molecule type" value="Genomic_DNA"/>
</dbReference>
<evidence type="ECO:0000256" key="1">
    <source>
        <dbReference type="SAM" id="MobiDB-lite"/>
    </source>
</evidence>
<accession>A0A8H7SXN8</accession>
<comment type="caution">
    <text evidence="2">The sequence shown here is derived from an EMBL/GenBank/DDBJ whole genome shotgun (WGS) entry which is preliminary data.</text>
</comment>
<dbReference type="OrthoDB" id="3180714at2759"/>